<evidence type="ECO:0000313" key="11">
    <source>
        <dbReference type="Proteomes" id="UP001258017"/>
    </source>
</evidence>
<feature type="transmembrane region" description="Helical" evidence="7">
    <location>
        <begin position="136"/>
        <end position="160"/>
    </location>
</feature>
<dbReference type="InterPro" id="IPR002861">
    <property type="entry name" value="Reeler_dom"/>
</dbReference>
<keyword evidence="6 7" id="KW-0012">Acyltransferase</keyword>
<evidence type="ECO:0000256" key="5">
    <source>
        <dbReference type="ARBA" id="ARBA00023136"/>
    </source>
</evidence>
<dbReference type="EMBL" id="JAIFRP010004413">
    <property type="protein sequence ID" value="KAK2575530.1"/>
    <property type="molecule type" value="Genomic_DNA"/>
</dbReference>
<comment type="subcellular location">
    <subcellularLocation>
        <location evidence="1">Membrane</location>
        <topology evidence="1">Multi-pass membrane protein</topology>
    </subcellularLocation>
</comment>
<feature type="domain" description="Reelin" evidence="9">
    <location>
        <begin position="390"/>
        <end position="447"/>
    </location>
</feature>
<evidence type="ECO:0000256" key="3">
    <source>
        <dbReference type="ARBA" id="ARBA00022692"/>
    </source>
</evidence>
<gene>
    <name evidence="10" type="ORF">KPH14_011250</name>
</gene>
<accession>A0AAD9R9X5</accession>
<dbReference type="PANTHER" id="PTHR12246">
    <property type="entry name" value="PALMITOYLTRANSFERASE ZDHHC16"/>
    <property type="match status" value="1"/>
</dbReference>
<dbReference type="Gene3D" id="2.60.40.4060">
    <property type="entry name" value="Reeler domain"/>
    <property type="match status" value="1"/>
</dbReference>
<reference evidence="10" key="2">
    <citation type="journal article" date="2023" name="Commun. Biol.">
        <title>Intrasexual cuticular hydrocarbon dimorphism in a wasp sheds light on hydrocarbon biosynthesis genes in Hymenoptera.</title>
        <authorList>
            <person name="Moris V.C."/>
            <person name="Podsiadlowski L."/>
            <person name="Martin S."/>
            <person name="Oeyen J.P."/>
            <person name="Donath A."/>
            <person name="Petersen M."/>
            <person name="Wilbrandt J."/>
            <person name="Misof B."/>
            <person name="Liedtke D."/>
            <person name="Thamm M."/>
            <person name="Scheiner R."/>
            <person name="Schmitt T."/>
            <person name="Niehuis O."/>
        </authorList>
    </citation>
    <scope>NUCLEOTIDE SEQUENCE</scope>
    <source>
        <strain evidence="10">GBR_01_08_01A</strain>
    </source>
</reference>
<evidence type="ECO:0000256" key="6">
    <source>
        <dbReference type="ARBA" id="ARBA00023315"/>
    </source>
</evidence>
<reference evidence="10" key="1">
    <citation type="submission" date="2021-08" db="EMBL/GenBank/DDBJ databases">
        <authorList>
            <person name="Misof B."/>
            <person name="Oliver O."/>
            <person name="Podsiadlowski L."/>
            <person name="Donath A."/>
            <person name="Peters R."/>
            <person name="Mayer C."/>
            <person name="Rust J."/>
            <person name="Gunkel S."/>
            <person name="Lesny P."/>
            <person name="Martin S."/>
            <person name="Oeyen J.P."/>
            <person name="Petersen M."/>
            <person name="Panagiotis P."/>
            <person name="Wilbrandt J."/>
            <person name="Tanja T."/>
        </authorList>
    </citation>
    <scope>NUCLEOTIDE SEQUENCE</scope>
    <source>
        <strain evidence="10">GBR_01_08_01A</strain>
        <tissue evidence="10">Thorax + abdomen</tissue>
    </source>
</reference>
<keyword evidence="11" id="KW-1185">Reference proteome</keyword>
<dbReference type="PROSITE" id="PS50216">
    <property type="entry name" value="DHHC"/>
    <property type="match status" value="1"/>
</dbReference>
<dbReference type="Proteomes" id="UP001258017">
    <property type="component" value="Unassembled WGS sequence"/>
</dbReference>
<organism evidence="10 11">
    <name type="scientific">Odynerus spinipes</name>
    <dbReference type="NCBI Taxonomy" id="1348599"/>
    <lineage>
        <taxon>Eukaryota</taxon>
        <taxon>Metazoa</taxon>
        <taxon>Ecdysozoa</taxon>
        <taxon>Arthropoda</taxon>
        <taxon>Hexapoda</taxon>
        <taxon>Insecta</taxon>
        <taxon>Pterygota</taxon>
        <taxon>Neoptera</taxon>
        <taxon>Endopterygota</taxon>
        <taxon>Hymenoptera</taxon>
        <taxon>Apocrita</taxon>
        <taxon>Aculeata</taxon>
        <taxon>Vespoidea</taxon>
        <taxon>Vespidae</taxon>
        <taxon>Eumeninae</taxon>
        <taxon>Odynerus</taxon>
    </lineage>
</organism>
<keyword evidence="4 7" id="KW-1133">Transmembrane helix</keyword>
<evidence type="ECO:0000256" key="4">
    <source>
        <dbReference type="ARBA" id="ARBA00022989"/>
    </source>
</evidence>
<keyword evidence="2 7" id="KW-0808">Transferase</keyword>
<dbReference type="GO" id="GO:0019706">
    <property type="term" value="F:protein-cysteine S-palmitoyltransferase activity"/>
    <property type="evidence" value="ECO:0007669"/>
    <property type="project" value="UniProtKB-EC"/>
</dbReference>
<keyword evidence="5 7" id="KW-0472">Membrane</keyword>
<comment type="similarity">
    <text evidence="7">Belongs to the DHHC palmitoyltransferase family.</text>
</comment>
<protein>
    <recommendedName>
        <fullName evidence="7">Palmitoyltransferase</fullName>
        <ecNumber evidence="7">2.3.1.225</ecNumber>
    </recommendedName>
</protein>
<proteinExistence type="inferred from homology"/>
<dbReference type="Pfam" id="PF01529">
    <property type="entry name" value="DHHC"/>
    <property type="match status" value="1"/>
</dbReference>
<evidence type="ECO:0000256" key="7">
    <source>
        <dbReference type="RuleBase" id="RU079119"/>
    </source>
</evidence>
<dbReference type="InterPro" id="IPR042307">
    <property type="entry name" value="Reeler_sf"/>
</dbReference>
<keyword evidence="3 7" id="KW-0812">Transmembrane</keyword>
<evidence type="ECO:0000256" key="2">
    <source>
        <dbReference type="ARBA" id="ARBA00022679"/>
    </source>
</evidence>
<sequence>MCTGPLKKICHWGPLTALGIIKIITLMTIHCSRQWWPPQESFWAAANFCLFFFLSGSTLFHFISAISEGPGFLPLKWMPDKATDVQFLQYCTVCQGYKAPRSHHCRKCGRCVMKMDHHCPWINNCVGHFNHGHFTAFLASAVSGCFVSTIILISWVVTVLSLKPISFPPPSVLTLVLVVFTIGLSIGVVLTVGMLLYFQMTAILKNRTEIEDWILEKAHYRRLGTGTKFVHPYSKGWFFNMKQVLTWDCSPIGDGIHWSVIDDCDQYTLTREQLAQKMDKRRRARRYRIIEPSSGSWLPIRYGFGVLCHPPYTDETRIKLNLGDIVIVTRWRRYWLFGEKEQKTVGDVPVKRIFSLFVKSQRSYDDEFAQVSNFHGVGDPVLFDSRFRQPLNKNPYTLIASAAEYVPGSQITVTISGSPFKGFFLQARDADTNAWIGSWAQTPNTNTHPEQGLLHRYRSKRIRNILVGLGGTSGIMKNYLLDS</sequence>
<dbReference type="EC" id="2.3.1.225" evidence="7"/>
<dbReference type="GO" id="GO:0016020">
    <property type="term" value="C:membrane"/>
    <property type="evidence" value="ECO:0007669"/>
    <property type="project" value="UniProtKB-SubCell"/>
</dbReference>
<evidence type="ECO:0000259" key="8">
    <source>
        <dbReference type="Pfam" id="PF01529"/>
    </source>
</evidence>
<feature type="transmembrane region" description="Helical" evidence="7">
    <location>
        <begin position="172"/>
        <end position="198"/>
    </location>
</feature>
<dbReference type="Pfam" id="PF02014">
    <property type="entry name" value="Reeler"/>
    <property type="match status" value="1"/>
</dbReference>
<feature type="domain" description="Palmitoyltransferase DHHC" evidence="8">
    <location>
        <begin position="87"/>
        <end position="213"/>
    </location>
</feature>
<feature type="transmembrane region" description="Helical" evidence="7">
    <location>
        <begin position="42"/>
        <end position="66"/>
    </location>
</feature>
<dbReference type="InterPro" id="IPR039859">
    <property type="entry name" value="PFA4/ZDH16/20/ERF2-like"/>
</dbReference>
<feature type="transmembrane region" description="Helical" evidence="7">
    <location>
        <begin position="12"/>
        <end position="30"/>
    </location>
</feature>
<dbReference type="InterPro" id="IPR001594">
    <property type="entry name" value="Palmitoyltrfase_DHHC"/>
</dbReference>
<evidence type="ECO:0000313" key="10">
    <source>
        <dbReference type="EMBL" id="KAK2575530.1"/>
    </source>
</evidence>
<evidence type="ECO:0000256" key="1">
    <source>
        <dbReference type="ARBA" id="ARBA00004141"/>
    </source>
</evidence>
<dbReference type="CDD" id="cd08544">
    <property type="entry name" value="Reeler"/>
    <property type="match status" value="1"/>
</dbReference>
<comment type="catalytic activity">
    <reaction evidence="7">
        <text>L-cysteinyl-[protein] + hexadecanoyl-CoA = S-hexadecanoyl-L-cysteinyl-[protein] + CoA</text>
        <dbReference type="Rhea" id="RHEA:36683"/>
        <dbReference type="Rhea" id="RHEA-COMP:10131"/>
        <dbReference type="Rhea" id="RHEA-COMP:11032"/>
        <dbReference type="ChEBI" id="CHEBI:29950"/>
        <dbReference type="ChEBI" id="CHEBI:57287"/>
        <dbReference type="ChEBI" id="CHEBI:57379"/>
        <dbReference type="ChEBI" id="CHEBI:74151"/>
        <dbReference type="EC" id="2.3.1.225"/>
    </reaction>
</comment>
<evidence type="ECO:0000259" key="9">
    <source>
        <dbReference type="Pfam" id="PF02014"/>
    </source>
</evidence>
<comment type="caution">
    <text evidence="10">The sequence shown here is derived from an EMBL/GenBank/DDBJ whole genome shotgun (WGS) entry which is preliminary data.</text>
</comment>
<dbReference type="AlphaFoldDB" id="A0AAD9R9X5"/>
<name>A0AAD9R9X5_9HYME</name>
<comment type="domain">
    <text evidence="7">The DHHC domain is required for palmitoyltransferase activity.</text>
</comment>